<dbReference type="Proteomes" id="UP001082703">
    <property type="component" value="Unassembled WGS sequence"/>
</dbReference>
<gene>
    <name evidence="4" type="ORF">OUY18_06835</name>
</gene>
<evidence type="ECO:0000313" key="5">
    <source>
        <dbReference type="Proteomes" id="UP001082703"/>
    </source>
</evidence>
<name>A0ABT4BVK0_9FIRM</name>
<keyword evidence="2" id="KW-1133">Transmembrane helix</keyword>
<keyword evidence="2" id="KW-0472">Membrane</keyword>
<evidence type="ECO:0000259" key="3">
    <source>
        <dbReference type="PROSITE" id="PS50835"/>
    </source>
</evidence>
<dbReference type="InterPro" id="IPR013783">
    <property type="entry name" value="Ig-like_fold"/>
</dbReference>
<evidence type="ECO:0000256" key="1">
    <source>
        <dbReference type="SAM" id="MobiDB-lite"/>
    </source>
</evidence>
<feature type="transmembrane region" description="Helical" evidence="2">
    <location>
        <begin position="1672"/>
        <end position="1694"/>
    </location>
</feature>
<dbReference type="Pfam" id="PF13750">
    <property type="entry name" value="Big_3_3"/>
    <property type="match status" value="1"/>
</dbReference>
<dbReference type="EMBL" id="JAPOHA010000006">
    <property type="protein sequence ID" value="MCY1713966.1"/>
    <property type="molecule type" value="Genomic_DNA"/>
</dbReference>
<feature type="region of interest" description="Disordered" evidence="1">
    <location>
        <begin position="137"/>
        <end position="171"/>
    </location>
</feature>
<dbReference type="Gene3D" id="2.60.40.10">
    <property type="entry name" value="Immunoglobulins"/>
    <property type="match status" value="1"/>
</dbReference>
<dbReference type="SUPFAM" id="SSF48726">
    <property type="entry name" value="Immunoglobulin"/>
    <property type="match status" value="1"/>
</dbReference>
<feature type="domain" description="Ig-like" evidence="3">
    <location>
        <begin position="242"/>
        <end position="326"/>
    </location>
</feature>
<sequence length="1704" mass="185020">MNRTKEKLRIRVMALILSVALFTGFIAQNGVTAYATHIEVEVHVSDGTNPLDDVKVTVKDSMKKFLKSQNTSSGIATFELISGNEYYISAERTGYYTVEKHIQAGDHPVKINMADTSKYYTIHVTDSKNPIENAVVSGQTIPDGYDDDDVTDSGKLESGYKESGSVDDSGHTASGGYAFKIETDQNGDAKCHEIYRTNIECQGSGASSHFTVSKTGYGSYTANTFYSDPADGEQTIVISPKPVLITAQPENVNLHVGDQLTLSVTAENATHYQWYKKNISDIIMIGSDDATLSLSKVTSADAGKYYCVMSGVLGDVSSQEAVVNVSKNDITFTLAANPSTGQVRPKSIELTATGLPKDASGIITFKFANINIKTVTLPDRSIKFAAIGPVCRYSFTAEYGGDDKYYPSFSLPLEYNFKKGSQTGFAFENPAPPQQTYFPKFSFKNKASGGQTDGKPTYSIAGGTGVAKIDPSTGVLTDVKKCGSIDILATKAGDDDYNQTSAAYTVTIDRADQTDFDFTDKNPGNIKYSPSFSFINTATGGQSTGVVTYSIIDGSDSAKINAATGEITDVTSCGSIVVSATKAGDDLYNPITKTYTLMVDKADQTDFLFTTPAPARQTYSSGFRFVNTVSGGQTTAAPVYSITGDTGKAQIDSCTGEIRNVTKCGTVVVTAAKAGNAVYNPADASYTLTIDKAEQTGLAFATAKPANIKYGQTFTNPVSGGQSNGPITYQVTENSADANVDACGTVTMAKTPANAATGSVTIIVTATRAADDLYLAKTISYPLTIDRDNISNHDFTVNDAPIKEETAWYNSKFEKIVVKPVNGYDLISTDGTAWTNELTYTNDELIRATFYLKKSATDEITNRVTKKISFDKTAPTAKIAVDNNIWTSFINTVSFGLFYDSSESVRISAADNLSSVSSVEYYESNSKYEESSKDVSGFPWRPYEAGTKIELSKKSNKMAVIYAKVTDGAGNIAYFRSDGMVFDNISPTVEPNLPENSIQITLPSSEKVGLYNSDVPFRVVVKDPKTNGIASGIKSVVTTISAPGKKDKVITVKAKEKEYNSRDSEFDSNEVDKDLFEADDSFIVGKEFESNDITITVVATDKTGNSYKKSIGLAMDITPPVIQVAYDNNAFSNNTYLGNNINRKAMITITELNYKNSGVILDVKKDGKKINITPAFQAVASDETGNNQKKWMMVIDYGTFGDGDYTFAVSCTDLAKNASNAIDYGNSVNPTKFTIDNTKPVIEVTYNNNDARNTNYYKADRIATIKVTEHNWGLDGAPFQLNLKAENNDTGEYREIAAPALSEWTTDGDIHTATIQYAADGKYTFSAQYSDLAGNKAADFAEQVFYIDKTTPALEITGIADQSANKGDVIPVVSYSDNNFDTNNVRITLKGANRKAVTLNGGYKNVTNGRVYTFVNFPKTRNVDDIYTLNAEITDLAGNATNKTITFSVNRFGSVYTLDNSLQQIDRKYVKNEMDVVMTETNVDSLKQNTISVKMTKNGTPSDLTEGKDYTVAQKGGNGQWRQYIYTVKKSLFSGDGKYMVAIYSEDSAGNVNENIDEKKKAEIVFGVDKTPPIIEPLDLQSNCQYALERKDATVSVKDNLVLDGVVVYLNNNEVKYAADGENYSFSIPSDNAKQNVRIVALDAAGNKTPVEIKNFLVTTNVFTRWFNNTPLFVGSIAGTGVFAILLFALVFISQRKKKENPNK</sequence>
<dbReference type="PROSITE" id="PS50835">
    <property type="entry name" value="IG_LIKE"/>
    <property type="match status" value="1"/>
</dbReference>
<dbReference type="CDD" id="cd00096">
    <property type="entry name" value="Ig"/>
    <property type="match status" value="1"/>
</dbReference>
<organism evidence="4 5">
    <name type="scientific">Caproiciproducens galactitolivorans</name>
    <dbReference type="NCBI Taxonomy" id="642589"/>
    <lineage>
        <taxon>Bacteria</taxon>
        <taxon>Bacillati</taxon>
        <taxon>Bacillota</taxon>
        <taxon>Clostridia</taxon>
        <taxon>Eubacteriales</taxon>
        <taxon>Acutalibacteraceae</taxon>
        <taxon>Caproiciproducens</taxon>
    </lineage>
</organism>
<proteinExistence type="predicted"/>
<dbReference type="InterPro" id="IPR007110">
    <property type="entry name" value="Ig-like_dom"/>
</dbReference>
<evidence type="ECO:0000313" key="4">
    <source>
        <dbReference type="EMBL" id="MCY1713966.1"/>
    </source>
</evidence>
<accession>A0ABT4BVK0</accession>
<dbReference type="SMART" id="SM00409">
    <property type="entry name" value="IG"/>
    <property type="match status" value="1"/>
</dbReference>
<reference evidence="4 5" key="1">
    <citation type="submission" date="2022-11" db="EMBL/GenBank/DDBJ databases">
        <authorList>
            <person name="Caiyu Z."/>
        </authorList>
    </citation>
    <scope>NUCLEOTIDE SEQUENCE [LARGE SCALE GENOMIC DNA]</scope>
    <source>
        <strain evidence="4 5">YR-4</strain>
    </source>
</reference>
<dbReference type="InterPro" id="IPR036179">
    <property type="entry name" value="Ig-like_dom_sf"/>
</dbReference>
<dbReference type="RefSeq" id="WP_268058017.1">
    <property type="nucleotide sequence ID" value="NZ_JAPOHA010000006.1"/>
</dbReference>
<dbReference type="InterPro" id="IPR003599">
    <property type="entry name" value="Ig_sub"/>
</dbReference>
<comment type="caution">
    <text evidence="4">The sequence shown here is derived from an EMBL/GenBank/DDBJ whole genome shotgun (WGS) entry which is preliminary data.</text>
</comment>
<dbReference type="Pfam" id="PF13927">
    <property type="entry name" value="Ig_3"/>
    <property type="match status" value="1"/>
</dbReference>
<keyword evidence="2" id="KW-0812">Transmembrane</keyword>
<keyword evidence="5" id="KW-1185">Reference proteome</keyword>
<protein>
    <submittedName>
        <fullName evidence="4">Immunoglobulin domain-containing protein</fullName>
    </submittedName>
</protein>
<dbReference type="InterPro" id="IPR022038">
    <property type="entry name" value="Ig-like_bact"/>
</dbReference>
<evidence type="ECO:0000256" key="2">
    <source>
        <dbReference type="SAM" id="Phobius"/>
    </source>
</evidence>